<dbReference type="Proteomes" id="UP001652700">
    <property type="component" value="Unplaced"/>
</dbReference>
<protein>
    <submittedName>
        <fullName evidence="4">Ejaculatory bulb-specific protein 3-like</fullName>
    </submittedName>
</protein>
<sequence length="134" mass="15745">MSWYLSTYLIVTLVVVVFGAPKTFEENVKALRKINLNDVLKNDRIVRSYIDCVKGTKPCTPEGLAMKESWKEGLDKTCDKCEEEDKIKVKKVVKYIYLNRRDWYDELASTFDKDKKYQTKYQEYIDQLLADPAI</sequence>
<dbReference type="OrthoDB" id="6732024at2759"/>
<feature type="chain" id="PRO_5028334651" evidence="1">
    <location>
        <begin position="20"/>
        <end position="134"/>
    </location>
</feature>
<evidence type="ECO:0000256" key="1">
    <source>
        <dbReference type="SAM" id="SignalP"/>
    </source>
</evidence>
<reference evidence="2" key="2">
    <citation type="submission" date="2025-05" db="UniProtKB">
        <authorList>
            <consortium name="EnsemblMetazoa"/>
        </authorList>
    </citation>
    <scope>IDENTIFICATION</scope>
</reference>
<keyword evidence="3" id="KW-1185">Reference proteome</keyword>
<feature type="signal peptide" evidence="1">
    <location>
        <begin position="1"/>
        <end position="19"/>
    </location>
</feature>
<organism evidence="4">
    <name type="scientific">Diabrotica virgifera virgifera</name>
    <name type="common">western corn rootworm</name>
    <dbReference type="NCBI Taxonomy" id="50390"/>
    <lineage>
        <taxon>Eukaryota</taxon>
        <taxon>Metazoa</taxon>
        <taxon>Ecdysozoa</taxon>
        <taxon>Arthropoda</taxon>
        <taxon>Hexapoda</taxon>
        <taxon>Insecta</taxon>
        <taxon>Pterygota</taxon>
        <taxon>Neoptera</taxon>
        <taxon>Endopterygota</taxon>
        <taxon>Coleoptera</taxon>
        <taxon>Polyphaga</taxon>
        <taxon>Cucujiformia</taxon>
        <taxon>Chrysomeloidea</taxon>
        <taxon>Chrysomelidae</taxon>
        <taxon>Galerucinae</taxon>
        <taxon>Diabroticina</taxon>
        <taxon>Diabroticites</taxon>
        <taxon>Diabrotica</taxon>
    </lineage>
</organism>
<accession>A0A6P7GIR2</accession>
<dbReference type="PANTHER" id="PTHR11257:SF12">
    <property type="entry name" value="EJACULATORY BULB-SPECIFIC PROTEIN 3-RELATED"/>
    <property type="match status" value="1"/>
</dbReference>
<evidence type="ECO:0000313" key="3">
    <source>
        <dbReference type="Proteomes" id="UP001652700"/>
    </source>
</evidence>
<name>A0A6P7GIR2_DIAVI</name>
<gene>
    <name evidence="4" type="primary">LOC114337434</name>
</gene>
<dbReference type="RefSeq" id="XP_028143655.1">
    <property type="nucleotide sequence ID" value="XM_028287854.1"/>
</dbReference>
<evidence type="ECO:0000313" key="4">
    <source>
        <dbReference type="RefSeq" id="XP_028143655.1"/>
    </source>
</evidence>
<reference evidence="4" key="1">
    <citation type="submission" date="2025-04" db="UniProtKB">
        <authorList>
            <consortium name="RefSeq"/>
        </authorList>
    </citation>
    <scope>IDENTIFICATION</scope>
    <source>
        <tissue evidence="4">Whole insect</tissue>
    </source>
</reference>
<evidence type="ECO:0000313" key="2">
    <source>
        <dbReference type="EnsemblMetazoa" id="XP_050511115.1"/>
    </source>
</evidence>
<dbReference type="Pfam" id="PF03392">
    <property type="entry name" value="OS-D"/>
    <property type="match status" value="1"/>
</dbReference>
<dbReference type="EnsemblMetazoa" id="XM_050655158.1">
    <property type="protein sequence ID" value="XP_050511115.1"/>
    <property type="gene ID" value="LOC126887526"/>
</dbReference>
<dbReference type="Gene3D" id="1.10.2080.10">
    <property type="entry name" value="Insect odorant-binding protein A10/Ejaculatory bulb-specific protein 3"/>
    <property type="match status" value="1"/>
</dbReference>
<proteinExistence type="predicted"/>
<dbReference type="InterPro" id="IPR036682">
    <property type="entry name" value="OS_D_A10/PebIII_sf"/>
</dbReference>
<dbReference type="AlphaFoldDB" id="A0A6P7GIR2"/>
<dbReference type="InParanoid" id="A0A6P7GIR2"/>
<dbReference type="InterPro" id="IPR005055">
    <property type="entry name" value="A10/PebIII"/>
</dbReference>
<dbReference type="SUPFAM" id="SSF100910">
    <property type="entry name" value="Chemosensory protein Csp2"/>
    <property type="match status" value="1"/>
</dbReference>
<keyword evidence="1" id="KW-0732">Signal</keyword>
<dbReference type="PANTHER" id="PTHR11257">
    <property type="entry name" value="CHEMOSENSORY PROTEIN-RELATED"/>
    <property type="match status" value="1"/>
</dbReference>